<keyword evidence="3" id="KW-1185">Reference proteome</keyword>
<evidence type="ECO:0000259" key="1">
    <source>
        <dbReference type="PROSITE" id="PS51186"/>
    </source>
</evidence>
<organism evidence="2 3">
    <name type="scientific">Alkalicaulis satelles</name>
    <dbReference type="NCBI Taxonomy" id="2609175"/>
    <lineage>
        <taxon>Bacteria</taxon>
        <taxon>Pseudomonadati</taxon>
        <taxon>Pseudomonadota</taxon>
        <taxon>Alphaproteobacteria</taxon>
        <taxon>Maricaulales</taxon>
        <taxon>Maricaulaceae</taxon>
        <taxon>Alkalicaulis</taxon>
    </lineage>
</organism>
<feature type="domain" description="N-acetyltransferase" evidence="1">
    <location>
        <begin position="15"/>
        <end position="178"/>
    </location>
</feature>
<dbReference type="PANTHER" id="PTHR43072">
    <property type="entry name" value="N-ACETYLTRANSFERASE"/>
    <property type="match status" value="1"/>
</dbReference>
<dbReference type="Proteomes" id="UP000325122">
    <property type="component" value="Unassembled WGS sequence"/>
</dbReference>
<keyword evidence="2" id="KW-0808">Transferase</keyword>
<proteinExistence type="predicted"/>
<dbReference type="EMBL" id="VWOJ01000001">
    <property type="protein sequence ID" value="KAA5805034.1"/>
    <property type="molecule type" value="Genomic_DNA"/>
</dbReference>
<dbReference type="PROSITE" id="PS51186">
    <property type="entry name" value="GNAT"/>
    <property type="match status" value="1"/>
</dbReference>
<dbReference type="InterPro" id="IPR000182">
    <property type="entry name" value="GNAT_dom"/>
</dbReference>
<dbReference type="RefSeq" id="WP_150022065.1">
    <property type="nucleotide sequence ID" value="NZ_VWOJ01000001.1"/>
</dbReference>
<dbReference type="CDD" id="cd04301">
    <property type="entry name" value="NAT_SF"/>
    <property type="match status" value="1"/>
</dbReference>
<evidence type="ECO:0000313" key="3">
    <source>
        <dbReference type="Proteomes" id="UP000325122"/>
    </source>
</evidence>
<dbReference type="AlphaFoldDB" id="A0A5M6ZN69"/>
<dbReference type="GO" id="GO:0016747">
    <property type="term" value="F:acyltransferase activity, transferring groups other than amino-acyl groups"/>
    <property type="evidence" value="ECO:0007669"/>
    <property type="project" value="InterPro"/>
</dbReference>
<dbReference type="PANTHER" id="PTHR43072:SF8">
    <property type="entry name" value="ACYLTRANSFERASE FABY-RELATED"/>
    <property type="match status" value="1"/>
</dbReference>
<sequence length="185" mass="20117">MSEDIQARGAAVPKLRIREACEADMAAVREIYAHYVEHSLATFEEVAPSIDEMNTRLLAVHEAGLPYLVGLIDGEVLGYAYATPYRSRPAYRHTIENSVYVAVDRQGHGYGSALLEALIAQCEAGPWRQMLAVIGDSGNTASIALHGRYGFEPAGTLRSVGFKLGRWVDTVLMQRSLGPGDQVAP</sequence>
<evidence type="ECO:0000313" key="2">
    <source>
        <dbReference type="EMBL" id="KAA5805034.1"/>
    </source>
</evidence>
<dbReference type="InterPro" id="IPR016181">
    <property type="entry name" value="Acyl_CoA_acyltransferase"/>
</dbReference>
<comment type="caution">
    <text evidence="2">The sequence shown here is derived from an EMBL/GenBank/DDBJ whole genome shotgun (WGS) entry which is preliminary data.</text>
</comment>
<reference evidence="2 3" key="1">
    <citation type="submission" date="2019-09" db="EMBL/GenBank/DDBJ databases">
        <authorList>
            <person name="Kevbrin V."/>
            <person name="Grouzdev D.S."/>
        </authorList>
    </citation>
    <scope>NUCLEOTIDE SEQUENCE [LARGE SCALE GENOMIC DNA]</scope>
    <source>
        <strain evidence="2 3">G-192</strain>
    </source>
</reference>
<name>A0A5M6ZN69_9PROT</name>
<dbReference type="Gene3D" id="3.40.630.30">
    <property type="match status" value="1"/>
</dbReference>
<accession>A0A5M6ZN69</accession>
<gene>
    <name evidence="2" type="ORF">F1654_03290</name>
</gene>
<dbReference type="SUPFAM" id="SSF55729">
    <property type="entry name" value="Acyl-CoA N-acyltransferases (Nat)"/>
    <property type="match status" value="1"/>
</dbReference>
<protein>
    <submittedName>
        <fullName evidence="2">N-acetyltransferase family protein</fullName>
    </submittedName>
</protein>
<dbReference type="Pfam" id="PF13420">
    <property type="entry name" value="Acetyltransf_4"/>
    <property type="match status" value="1"/>
</dbReference>